<feature type="region of interest" description="Disordered" evidence="1">
    <location>
        <begin position="694"/>
        <end position="719"/>
    </location>
</feature>
<keyword evidence="3" id="KW-1185">Reference proteome</keyword>
<comment type="caution">
    <text evidence="2">The sequence shown here is derived from an EMBL/GenBank/DDBJ whole genome shotgun (WGS) entry which is preliminary data.</text>
</comment>
<evidence type="ECO:0008006" key="4">
    <source>
        <dbReference type="Google" id="ProtNLM"/>
    </source>
</evidence>
<protein>
    <recommendedName>
        <fullName evidence="4">EF-hand domain-containing protein</fullName>
    </recommendedName>
</protein>
<accession>A0A225WVJ6</accession>
<proteinExistence type="predicted"/>
<dbReference type="EMBL" id="NBNE01000196">
    <property type="protein sequence ID" value="OWZ21714.1"/>
    <property type="molecule type" value="Genomic_DNA"/>
</dbReference>
<evidence type="ECO:0000313" key="2">
    <source>
        <dbReference type="EMBL" id="OWZ21714.1"/>
    </source>
</evidence>
<reference evidence="3" key="1">
    <citation type="submission" date="2017-03" db="EMBL/GenBank/DDBJ databases">
        <title>Phytopthora megakarya and P. palmivora, two closely related causual agents of cacao black pod achieved similar genome size and gene model numbers by different mechanisms.</title>
        <authorList>
            <person name="Ali S."/>
            <person name="Shao J."/>
            <person name="Larry D.J."/>
            <person name="Kronmiller B."/>
            <person name="Shen D."/>
            <person name="Strem M.D."/>
            <person name="Melnick R.L."/>
            <person name="Guiltinan M.J."/>
            <person name="Tyler B.M."/>
            <person name="Meinhardt L.W."/>
            <person name="Bailey B.A."/>
        </authorList>
    </citation>
    <scope>NUCLEOTIDE SEQUENCE [LARGE SCALE GENOMIC DNA]</scope>
    <source>
        <strain evidence="3">zdho120</strain>
    </source>
</reference>
<dbReference type="OrthoDB" id="61280at2759"/>
<dbReference type="Proteomes" id="UP000198211">
    <property type="component" value="Unassembled WGS sequence"/>
</dbReference>
<sequence length="856" mass="96772">MVFLRKLLSTGNQSHQRFAVDMWCTWLDHRLPFNELQEEEIVSALKISVTACHDIQAWSFGRLEQMFRCGDILSFIMGYEKEDVADEYDDEDSGLARFQFSSLDMFYQRNASLDGAASIGLVFQKLLSCLIQFEKAVLWSKVSSERLPITGVSGKESDIKKWLLDLVSNWKYFFHWICQDYDDMLNSSEQGRTCDKNVWWKFVARIYIGCGICNIAIEMLMWRQPDRNSCDTSSDDVITFRTDDCGVSVWSLMEVEFSFYRMLQKVSFQYANEMETSLSKDYVKAASYGLHRVLRRDKLQLFTEIKNIFHETTAASFPHNGRPNGMSFDTVVFVLDSCCSTIGDEYLFGKICPQDAELDDQDEANILEKLLCVYINVRDRIMRSPNFSGAGNTDSLSHGTDGMNDDTAYILQFSLYADSISSRFPLSARHLVAPVKNAREVVLVDAKRGEEILEHICAAVERTLDRMVKIGKNDSSNIFFRLARNFLSDARDCVQLEGLTKLSISCASLNQKESRIEPTYKRVLLHETPAVLTCNSHASEIVPPPFETTHQAMTQYSDFEAEKPGSGPRSSLRDQQLVETAKCLHSEQRARELEQEEHQLQVDACTTVTKGSFLPVDTSARAIKRHPRGRPLGHQVDLNVQHLTKAETDSIDQMKLDLLQGAAATRYSYAVTTGAGLDFPTTVSDARNAFGRSSTFTNDISDPTKRHGEATEPGCNHDERLGASVHQRTALNRLLNLLKTDPETSRRLLDILRYGVGTPSKSEGAQQPQLEDEREHIELHDFHAAFSATGAAFPTNSAVRGVPTILTDKEVIHIFMYFDVDNIGAIQLEPFTDYCTSLGEKLPFSSQYPMRPLALW</sequence>
<dbReference type="AlphaFoldDB" id="A0A225WVJ6"/>
<evidence type="ECO:0000256" key="1">
    <source>
        <dbReference type="SAM" id="MobiDB-lite"/>
    </source>
</evidence>
<gene>
    <name evidence="2" type="ORF">PHMEG_0003709</name>
</gene>
<name>A0A225WVJ6_9STRA</name>
<feature type="compositionally biased region" description="Basic and acidic residues" evidence="1">
    <location>
        <begin position="702"/>
        <end position="719"/>
    </location>
</feature>
<organism evidence="2 3">
    <name type="scientific">Phytophthora megakarya</name>
    <dbReference type="NCBI Taxonomy" id="4795"/>
    <lineage>
        <taxon>Eukaryota</taxon>
        <taxon>Sar</taxon>
        <taxon>Stramenopiles</taxon>
        <taxon>Oomycota</taxon>
        <taxon>Peronosporomycetes</taxon>
        <taxon>Peronosporales</taxon>
        <taxon>Peronosporaceae</taxon>
        <taxon>Phytophthora</taxon>
    </lineage>
</organism>
<evidence type="ECO:0000313" key="3">
    <source>
        <dbReference type="Proteomes" id="UP000198211"/>
    </source>
</evidence>